<keyword evidence="4" id="KW-1185">Reference proteome</keyword>
<feature type="compositionally biased region" description="Basic and acidic residues" evidence="1">
    <location>
        <begin position="166"/>
        <end position="186"/>
    </location>
</feature>
<dbReference type="GeneID" id="26811037"/>
<evidence type="ECO:0000313" key="3">
    <source>
        <dbReference type="EMBL" id="KNG83082.1"/>
    </source>
</evidence>
<evidence type="ECO:0000313" key="4">
    <source>
        <dbReference type="Proteomes" id="UP000037505"/>
    </source>
</evidence>
<dbReference type="PANTHER" id="PTHR21032:SF0">
    <property type="entry name" value="G PATCH DOMAIN-CONTAINING PROTEIN 11"/>
    <property type="match status" value="1"/>
</dbReference>
<dbReference type="InterPro" id="IPR025239">
    <property type="entry name" value="DUF4187"/>
</dbReference>
<feature type="region of interest" description="Disordered" evidence="1">
    <location>
        <begin position="34"/>
        <end position="121"/>
    </location>
</feature>
<name>A0A0L1IUA9_ASPN3</name>
<dbReference type="AlphaFoldDB" id="A0A0L1IUA9"/>
<feature type="region of interest" description="Disordered" evidence="1">
    <location>
        <begin position="227"/>
        <end position="269"/>
    </location>
</feature>
<dbReference type="InterPro" id="IPR000467">
    <property type="entry name" value="G_patch_dom"/>
</dbReference>
<dbReference type="Pfam" id="PF01585">
    <property type="entry name" value="G-patch"/>
    <property type="match status" value="1"/>
</dbReference>
<dbReference type="SMART" id="SM01173">
    <property type="entry name" value="DUF4187"/>
    <property type="match status" value="1"/>
</dbReference>
<feature type="compositionally biased region" description="Polar residues" evidence="1">
    <location>
        <begin position="144"/>
        <end position="156"/>
    </location>
</feature>
<dbReference type="OrthoDB" id="786951at2759"/>
<evidence type="ECO:0000259" key="2">
    <source>
        <dbReference type="PROSITE" id="PS50174"/>
    </source>
</evidence>
<accession>A0A0L1IUA9</accession>
<reference evidence="3 4" key="1">
    <citation type="submission" date="2014-06" db="EMBL/GenBank/DDBJ databases">
        <title>The Genome of the Aflatoxigenic Filamentous Fungus Aspergillus nomius.</title>
        <authorList>
            <person name="Moore M.G."/>
            <person name="Shannon B.M."/>
            <person name="Brian M.M."/>
        </authorList>
    </citation>
    <scope>NUCLEOTIDE SEQUENCE [LARGE SCALE GENOMIC DNA]</scope>
    <source>
        <strain evidence="3 4">NRRL 13137</strain>
    </source>
</reference>
<dbReference type="RefSeq" id="XP_015404005.1">
    <property type="nucleotide sequence ID" value="XM_015554489.1"/>
</dbReference>
<dbReference type="PANTHER" id="PTHR21032">
    <property type="entry name" value="G PATCH DOMAIN-CONTAINING PROTEIN 11"/>
    <property type="match status" value="1"/>
</dbReference>
<dbReference type="GO" id="GO:0000776">
    <property type="term" value="C:kinetochore"/>
    <property type="evidence" value="ECO:0007669"/>
    <property type="project" value="TreeGrafter"/>
</dbReference>
<feature type="region of interest" description="Disordered" evidence="1">
    <location>
        <begin position="135"/>
        <end position="186"/>
    </location>
</feature>
<organism evidence="3 4">
    <name type="scientific">Aspergillus nomiae NRRL (strain ATCC 15546 / NRRL 13137 / CBS 260.88 / M93)</name>
    <dbReference type="NCBI Taxonomy" id="1509407"/>
    <lineage>
        <taxon>Eukaryota</taxon>
        <taxon>Fungi</taxon>
        <taxon>Dikarya</taxon>
        <taxon>Ascomycota</taxon>
        <taxon>Pezizomycotina</taxon>
        <taxon>Eurotiomycetes</taxon>
        <taxon>Eurotiomycetidae</taxon>
        <taxon>Eurotiales</taxon>
        <taxon>Aspergillaceae</taxon>
        <taxon>Aspergillus</taxon>
        <taxon>Aspergillus subgen. Circumdati</taxon>
    </lineage>
</organism>
<dbReference type="Proteomes" id="UP000037505">
    <property type="component" value="Unassembled WGS sequence"/>
</dbReference>
<dbReference type="Pfam" id="PF13821">
    <property type="entry name" value="DUF4187"/>
    <property type="match status" value="1"/>
</dbReference>
<dbReference type="EMBL" id="JNOM01000293">
    <property type="protein sequence ID" value="KNG83082.1"/>
    <property type="molecule type" value="Genomic_DNA"/>
</dbReference>
<evidence type="ECO:0000256" key="1">
    <source>
        <dbReference type="SAM" id="MobiDB-lite"/>
    </source>
</evidence>
<protein>
    <submittedName>
        <fullName evidence="3">G-patch domain protein</fullName>
    </submittedName>
</protein>
<gene>
    <name evidence="3" type="ORF">ANOM_009233</name>
</gene>
<dbReference type="SMART" id="SM00443">
    <property type="entry name" value="G_patch"/>
    <property type="match status" value="1"/>
</dbReference>
<comment type="caution">
    <text evidence="3">The sequence shown here is derived from an EMBL/GenBank/DDBJ whole genome shotgun (WGS) entry which is preliminary data.</text>
</comment>
<dbReference type="PROSITE" id="PS50174">
    <property type="entry name" value="G_PATCH"/>
    <property type="match status" value="1"/>
</dbReference>
<feature type="non-terminal residue" evidence="3">
    <location>
        <position position="1"/>
    </location>
</feature>
<dbReference type="InterPro" id="IPR039249">
    <property type="entry name" value="GPATCH11"/>
</dbReference>
<feature type="domain" description="G-patch" evidence="2">
    <location>
        <begin position="119"/>
        <end position="178"/>
    </location>
</feature>
<proteinExistence type="predicted"/>
<feature type="compositionally biased region" description="Basic and acidic residues" evidence="1">
    <location>
        <begin position="85"/>
        <end position="110"/>
    </location>
</feature>
<sequence length="400" mass="45607">RVKKYCRVGFIHILILELNPASFVSHPIFPESTSVSVSRASSPGMAPHQNPAPDVGDEEEDDYMAMVIEEPQQKETFTQKKRRQQREAEARAKVPSKAERAAQEAERRDAALATSTLNPSSKGFQMMAKLGFKPGQALGRSQGEGVSNQEPDSTSGARAEPLNLVFKEDRGGIGLDSEKKRKFREEVEEAVKKVKQEEGDYRDRVRIERETRRMEAQFHAAQKVAERLDAEADGETAQKKRGNTPSEHEEGESEETTSGSRTPQPKVRVKPTLQINILYRGLVREREEKERSIQARHLLQTSLPSSFFPNPRLPGYDDPTLEREDTVALDNKPDISTILEQELDEEDPELDEFNALEPSERLARIVQYLRETYHYCFWCKYRYETREMEGCPGVTEEDHD</sequence>
<dbReference type="GO" id="GO:0003676">
    <property type="term" value="F:nucleic acid binding"/>
    <property type="evidence" value="ECO:0007669"/>
    <property type="project" value="InterPro"/>
</dbReference>